<dbReference type="GeneID" id="93736819"/>
<keyword evidence="1" id="KW-1133">Transmembrane helix</keyword>
<dbReference type="Proteomes" id="UP000042738">
    <property type="component" value="Chromosome"/>
</dbReference>
<evidence type="ECO:0000313" key="2">
    <source>
        <dbReference type="EMBL" id="QLH63195.1"/>
    </source>
</evidence>
<proteinExistence type="predicted"/>
<dbReference type="AlphaFoldDB" id="A0A068Z2U3"/>
<dbReference type="EMBL" id="CP050855">
    <property type="protein sequence ID" value="QLH63195.1"/>
    <property type="molecule type" value="Genomic_DNA"/>
</dbReference>
<evidence type="ECO:0000256" key="1">
    <source>
        <dbReference type="SAM" id="Phobius"/>
    </source>
</evidence>
<gene>
    <name evidence="2" type="ORF">SYMBAF_09960</name>
</gene>
<accession>A0A068Z2U3</accession>
<evidence type="ECO:0000313" key="3">
    <source>
        <dbReference type="Proteomes" id="UP000042738"/>
    </source>
</evidence>
<dbReference type="STRING" id="138074.SYMBAF_30160"/>
<dbReference type="RefSeq" id="WP_040265433.1">
    <property type="nucleotide sequence ID" value="NZ_CP050855.1"/>
</dbReference>
<organism evidence="2 3">
    <name type="scientific">Serratia symbiotica</name>
    <dbReference type="NCBI Taxonomy" id="138074"/>
    <lineage>
        <taxon>Bacteria</taxon>
        <taxon>Pseudomonadati</taxon>
        <taxon>Pseudomonadota</taxon>
        <taxon>Gammaproteobacteria</taxon>
        <taxon>Enterobacterales</taxon>
        <taxon>Yersiniaceae</taxon>
        <taxon>Serratia</taxon>
    </lineage>
</organism>
<protein>
    <submittedName>
        <fullName evidence="2">Uncharacterized protein</fullName>
    </submittedName>
</protein>
<name>A0A068Z2U3_9GAMM</name>
<keyword evidence="1" id="KW-0472">Membrane</keyword>
<sequence length="114" mass="12690">MKVLKIIGASVIDGAPLMLLMIALIWVFSLGSTQVKDTDYRISQAAYAYPREIISYGLTFVNTDDEVMTTIQKWKDDRWGAQIGALRVLCANDFDYVKSLGGPGTGQRICRLIK</sequence>
<feature type="transmembrane region" description="Helical" evidence="1">
    <location>
        <begin position="6"/>
        <end position="28"/>
    </location>
</feature>
<keyword evidence="1" id="KW-0812">Transmembrane</keyword>
<reference evidence="2 3" key="1">
    <citation type="journal article" date="2014" name="Genome Announc.">
        <title>Whole-Genome Sequence of Serratia symbiotica Strain CWBI-2.3T, a Free-Living Symbiont of the Black Bean Aphid Aphis fabae.</title>
        <authorList>
            <person name="Foray V."/>
            <person name="Grigorescu A.S."/>
            <person name="Sabri A."/>
            <person name="Haubruge E."/>
            <person name="Lognay G."/>
            <person name="Francis F."/>
            <person name="Fauconnier M.L."/>
            <person name="Hance T."/>
            <person name="Thonart P."/>
        </authorList>
    </citation>
    <scope>NUCLEOTIDE SEQUENCE [LARGE SCALE GENOMIC DNA]</scope>
    <source>
        <strain evidence="2">CWBI-2.3</strain>
    </source>
</reference>